<evidence type="ECO:0000259" key="1">
    <source>
        <dbReference type="Pfam" id="PF07883"/>
    </source>
</evidence>
<sequence length="106" mass="11766">MTIKNAGEDKEFNDGRLVKTELFQEGKTTALVLNFLPGQVLPPHPHPDSNVYMYVIEGKGICKIDDKEHPISEKDVIHAADKQHVSIENTGDGTLSIYIVQAHESL</sequence>
<dbReference type="AlphaFoldDB" id="A0A2X4VH88"/>
<reference evidence="2 3" key="1">
    <citation type="submission" date="2018-06" db="EMBL/GenBank/DDBJ databases">
        <authorList>
            <consortium name="Pathogen Informatics"/>
            <person name="Doyle S."/>
        </authorList>
    </citation>
    <scope>NUCLEOTIDE SEQUENCE [LARGE SCALE GENOMIC DNA]</scope>
    <source>
        <strain evidence="2 3">NCTC4824</strain>
    </source>
</reference>
<dbReference type="Gene3D" id="2.60.120.10">
    <property type="entry name" value="Jelly Rolls"/>
    <property type="match status" value="1"/>
</dbReference>
<feature type="domain" description="Cupin type-2" evidence="1">
    <location>
        <begin position="33"/>
        <end position="99"/>
    </location>
</feature>
<dbReference type="KEGG" id="blen:NCTC4824_00327"/>
<dbReference type="Proteomes" id="UP000249134">
    <property type="component" value="Chromosome 1"/>
</dbReference>
<accession>A0A2X4VH88</accession>
<dbReference type="InterPro" id="IPR014710">
    <property type="entry name" value="RmlC-like_jellyroll"/>
</dbReference>
<name>A0A2X4VH88_LEDLE</name>
<dbReference type="SUPFAM" id="SSF51182">
    <property type="entry name" value="RmlC-like cupins"/>
    <property type="match status" value="1"/>
</dbReference>
<dbReference type="STRING" id="1348624.GCA_001591545_02871"/>
<gene>
    <name evidence="2" type="ORF">NCTC4824_00327</name>
</gene>
<dbReference type="Pfam" id="PF07883">
    <property type="entry name" value="Cupin_2"/>
    <property type="match status" value="1"/>
</dbReference>
<keyword evidence="3" id="KW-1185">Reference proteome</keyword>
<evidence type="ECO:0000313" key="2">
    <source>
        <dbReference type="EMBL" id="SQI51586.1"/>
    </source>
</evidence>
<dbReference type="InterPro" id="IPR013096">
    <property type="entry name" value="Cupin_2"/>
</dbReference>
<proteinExistence type="predicted"/>
<dbReference type="EMBL" id="LS483476">
    <property type="protein sequence ID" value="SQI51586.1"/>
    <property type="molecule type" value="Genomic_DNA"/>
</dbReference>
<protein>
    <submittedName>
        <fullName evidence="2">Uncharacterized conserved protein, contains double-stranded beta-helix domain</fullName>
    </submittedName>
</protein>
<dbReference type="RefSeq" id="WP_066143373.1">
    <property type="nucleotide sequence ID" value="NZ_CBCSGM010000002.1"/>
</dbReference>
<organism evidence="2 3">
    <name type="scientific">Lederbergia lenta</name>
    <name type="common">Bacillus lentus</name>
    <dbReference type="NCBI Taxonomy" id="1467"/>
    <lineage>
        <taxon>Bacteria</taxon>
        <taxon>Bacillati</taxon>
        <taxon>Bacillota</taxon>
        <taxon>Bacilli</taxon>
        <taxon>Bacillales</taxon>
        <taxon>Bacillaceae</taxon>
        <taxon>Lederbergia</taxon>
    </lineage>
</organism>
<dbReference type="InterPro" id="IPR011051">
    <property type="entry name" value="RmlC_Cupin_sf"/>
</dbReference>
<evidence type="ECO:0000313" key="3">
    <source>
        <dbReference type="Proteomes" id="UP000249134"/>
    </source>
</evidence>